<dbReference type="SMART" id="SM00580">
    <property type="entry name" value="PUG"/>
    <property type="match status" value="1"/>
</dbReference>
<gene>
    <name evidence="3" type="ORF">O6P43_020774</name>
</gene>
<dbReference type="PANTHER" id="PTHR47796:SF1">
    <property type="entry name" value="OS08G0500800 PROTEIN"/>
    <property type="match status" value="1"/>
</dbReference>
<dbReference type="AlphaFoldDB" id="A0AAD7PM69"/>
<keyword evidence="3" id="KW-0482">Metalloprotease</keyword>
<dbReference type="PROSITE" id="PS51397">
    <property type="entry name" value="WLM"/>
    <property type="match status" value="1"/>
</dbReference>
<dbReference type="InterPro" id="IPR013536">
    <property type="entry name" value="WLM_dom"/>
</dbReference>
<dbReference type="Pfam" id="PF08325">
    <property type="entry name" value="WLM"/>
    <property type="match status" value="1"/>
</dbReference>
<name>A0AAD7PM69_QUISA</name>
<evidence type="ECO:0000313" key="4">
    <source>
        <dbReference type="Proteomes" id="UP001163823"/>
    </source>
</evidence>
<feature type="compositionally biased region" description="Basic and acidic residues" evidence="1">
    <location>
        <begin position="363"/>
        <end position="373"/>
    </location>
</feature>
<feature type="region of interest" description="Disordered" evidence="1">
    <location>
        <begin position="239"/>
        <end position="301"/>
    </location>
</feature>
<sequence>MMGVSKNEVEEVLENAKANLRIAGFDEEERRLKQRISHSPQFTLKLPQGPYIFCDFRTLEIPGMELKPPASEALKRMHMLAADPGIVAVMNKHRWHVGIMTEMAPVGYVGVSPECILGFNKNHGEEISLRLRTDDLKGFRKYENIKDTLLHELAHMVFSEHDSNFYALLKQLTQEAATLDWTRSRSHTLSSVNHSEHYEEDFGSDSSNIPQKLGGNRSDQLASARASSVAAAYRRIENDSANNLGGQEVHEEPDPDDSAFTISEEPDVRKVLDGEPDPDDHLGNMNNLEPDPDDSQSSKALKSELCSKFINSRMTSDSDSCESKQTQDLPTWNINMLAGKNLSEEPHPNVTEASSETSITAESCHEKDESHKQVDVLAEPDPDDVVVPSAGLSKMQTEDPDPDDEELLRIQDPVKVVCNRLQKAVEMLKVEVSPLGANSVLQTVFKIIRNAIEHPDETKYRRLRKANPIIQRNVANYKAAMEILFLVGFTEDVVLDELGKAETYLALKRNDPGLLWLAKSSLEAGSGS</sequence>
<evidence type="ECO:0000313" key="3">
    <source>
        <dbReference type="EMBL" id="KAJ7960312.1"/>
    </source>
</evidence>
<dbReference type="GO" id="GO:0008237">
    <property type="term" value="F:metallopeptidase activity"/>
    <property type="evidence" value="ECO:0007669"/>
    <property type="project" value="UniProtKB-KW"/>
</dbReference>
<feature type="compositionally biased region" description="Low complexity" evidence="1">
    <location>
        <begin position="351"/>
        <end position="362"/>
    </location>
</feature>
<dbReference type="SUPFAM" id="SSF143503">
    <property type="entry name" value="PUG domain-like"/>
    <property type="match status" value="1"/>
</dbReference>
<keyword evidence="4" id="KW-1185">Reference proteome</keyword>
<dbReference type="KEGG" id="qsa:O6P43_020774"/>
<dbReference type="InterPro" id="IPR036339">
    <property type="entry name" value="PUB-like_dom_sf"/>
</dbReference>
<dbReference type="PANTHER" id="PTHR47796">
    <property type="entry name" value="ZINC METALLOPROTEINASE-LIKE PROTEIN"/>
    <property type="match status" value="1"/>
</dbReference>
<keyword evidence="3" id="KW-0645">Protease</keyword>
<keyword evidence="3" id="KW-0378">Hydrolase</keyword>
<dbReference type="Proteomes" id="UP001163823">
    <property type="component" value="Chromosome 8"/>
</dbReference>
<evidence type="ECO:0000256" key="1">
    <source>
        <dbReference type="SAM" id="MobiDB-lite"/>
    </source>
</evidence>
<organism evidence="3 4">
    <name type="scientific">Quillaja saponaria</name>
    <name type="common">Soap bark tree</name>
    <dbReference type="NCBI Taxonomy" id="32244"/>
    <lineage>
        <taxon>Eukaryota</taxon>
        <taxon>Viridiplantae</taxon>
        <taxon>Streptophyta</taxon>
        <taxon>Embryophyta</taxon>
        <taxon>Tracheophyta</taxon>
        <taxon>Spermatophyta</taxon>
        <taxon>Magnoliopsida</taxon>
        <taxon>eudicotyledons</taxon>
        <taxon>Gunneridae</taxon>
        <taxon>Pentapetalae</taxon>
        <taxon>rosids</taxon>
        <taxon>fabids</taxon>
        <taxon>Fabales</taxon>
        <taxon>Quillajaceae</taxon>
        <taxon>Quillaja</taxon>
    </lineage>
</organism>
<protein>
    <submittedName>
        <fullName evidence="3">Ubiquitin and WLM domain-containing metalloprotease</fullName>
    </submittedName>
</protein>
<feature type="region of interest" description="Disordered" evidence="1">
    <location>
        <begin position="341"/>
        <end position="373"/>
    </location>
</feature>
<comment type="caution">
    <text evidence="3">The sequence shown here is derived from an EMBL/GenBank/DDBJ whole genome shotgun (WGS) entry which is preliminary data.</text>
</comment>
<dbReference type="Gene3D" id="1.20.58.2190">
    <property type="match status" value="1"/>
</dbReference>
<proteinExistence type="predicted"/>
<evidence type="ECO:0000259" key="2">
    <source>
        <dbReference type="PROSITE" id="PS51397"/>
    </source>
</evidence>
<accession>A0AAD7PM69</accession>
<dbReference type="Pfam" id="PF09409">
    <property type="entry name" value="PUB"/>
    <property type="match status" value="1"/>
</dbReference>
<feature type="domain" description="WLM" evidence="2">
    <location>
        <begin position="49"/>
        <end position="237"/>
    </location>
</feature>
<dbReference type="InterPro" id="IPR018997">
    <property type="entry name" value="PUB_domain"/>
</dbReference>
<dbReference type="EMBL" id="JARAOO010000008">
    <property type="protein sequence ID" value="KAJ7960312.1"/>
    <property type="molecule type" value="Genomic_DNA"/>
</dbReference>
<reference evidence="3" key="1">
    <citation type="journal article" date="2023" name="Science">
        <title>Elucidation of the pathway for biosynthesis of saponin adjuvants from the soapbark tree.</title>
        <authorList>
            <person name="Reed J."/>
            <person name="Orme A."/>
            <person name="El-Demerdash A."/>
            <person name="Owen C."/>
            <person name="Martin L.B.B."/>
            <person name="Misra R.C."/>
            <person name="Kikuchi S."/>
            <person name="Rejzek M."/>
            <person name="Martin A.C."/>
            <person name="Harkess A."/>
            <person name="Leebens-Mack J."/>
            <person name="Louveau T."/>
            <person name="Stephenson M.J."/>
            <person name="Osbourn A."/>
        </authorList>
    </citation>
    <scope>NUCLEOTIDE SEQUENCE</scope>
    <source>
        <strain evidence="3">S10</strain>
    </source>
</reference>
<dbReference type="CDD" id="cd10463">
    <property type="entry name" value="PUB_WLM"/>
    <property type="match status" value="1"/>
</dbReference>
<feature type="region of interest" description="Disordered" evidence="1">
    <location>
        <begin position="184"/>
        <end position="221"/>
    </location>
</feature>